<dbReference type="GO" id="GO:0005634">
    <property type="term" value="C:nucleus"/>
    <property type="evidence" value="ECO:0007669"/>
    <property type="project" value="UniProtKB-SubCell"/>
</dbReference>
<feature type="region of interest" description="Disordered" evidence="11">
    <location>
        <begin position="1262"/>
        <end position="1308"/>
    </location>
</feature>
<evidence type="ECO:0000256" key="7">
    <source>
        <dbReference type="ARBA" id="ARBA00023067"/>
    </source>
</evidence>
<keyword evidence="7 10" id="KW-0226">DNA condensation</keyword>
<feature type="region of interest" description="Disordered" evidence="11">
    <location>
        <begin position="919"/>
        <end position="938"/>
    </location>
</feature>
<dbReference type="PANTHER" id="PTHR14222:SF2">
    <property type="entry name" value="CONDENSIN COMPLEX SUBUNIT 1"/>
    <property type="match status" value="1"/>
</dbReference>
<feature type="domain" description="Condensin complex subunit 1 C-terminal" evidence="12">
    <location>
        <begin position="1032"/>
        <end position="1192"/>
    </location>
</feature>
<evidence type="ECO:0000256" key="3">
    <source>
        <dbReference type="ARBA" id="ARBA00009606"/>
    </source>
</evidence>
<dbReference type="PANTHER" id="PTHR14222">
    <property type="entry name" value="CONDENSIN"/>
    <property type="match status" value="1"/>
</dbReference>
<dbReference type="GO" id="GO:0042393">
    <property type="term" value="F:histone binding"/>
    <property type="evidence" value="ECO:0007669"/>
    <property type="project" value="TreeGrafter"/>
</dbReference>
<dbReference type="CTD" id="43491"/>
<dbReference type="KEGG" id="clec:106669370"/>
<keyword evidence="5 10" id="KW-0132">Cell division</keyword>
<reference evidence="14" key="1">
    <citation type="submission" date="2022-01" db="UniProtKB">
        <authorList>
            <consortium name="EnsemblMetazoa"/>
        </authorList>
    </citation>
    <scope>IDENTIFICATION</scope>
</reference>
<keyword evidence="8" id="KW-0539">Nucleus</keyword>
<evidence type="ECO:0000256" key="6">
    <source>
        <dbReference type="ARBA" id="ARBA00022776"/>
    </source>
</evidence>
<dbReference type="InterPro" id="IPR011989">
    <property type="entry name" value="ARM-like"/>
</dbReference>
<dbReference type="InterPro" id="IPR007673">
    <property type="entry name" value="Condensin_cplx_su1"/>
</dbReference>
<dbReference type="InterPro" id="IPR024324">
    <property type="entry name" value="Condensin_cplx_su1_N"/>
</dbReference>
<dbReference type="PIRSF" id="PIRSF017127">
    <property type="entry name" value="Condensin_D2"/>
    <property type="match status" value="1"/>
</dbReference>
<dbReference type="GO" id="GO:0051301">
    <property type="term" value="P:cell division"/>
    <property type="evidence" value="ECO:0007669"/>
    <property type="project" value="UniProtKB-KW"/>
</dbReference>
<keyword evidence="15" id="KW-1185">Reference proteome</keyword>
<dbReference type="OrthoDB" id="436262at2759"/>
<evidence type="ECO:0000259" key="12">
    <source>
        <dbReference type="Pfam" id="PF12717"/>
    </source>
</evidence>
<evidence type="ECO:0000313" key="15">
    <source>
        <dbReference type="Proteomes" id="UP000494040"/>
    </source>
</evidence>
<evidence type="ECO:0000256" key="5">
    <source>
        <dbReference type="ARBA" id="ARBA00022618"/>
    </source>
</evidence>
<sequence>MDEEWDFMVPLQKEDLQKEESGQYVVREVYSSAEAFKRLKDVKKDLKNKNCPVILKQFDSVYSIFCDNEITILQLQEVFDSVIEHLVSTLRDYVEDALNFDDPSEKRQAVNVIKMVFYLFFLFIKTYEEKLAVNADNNIPEPKRMKGMKSKVNKNLKPEDLWDWGGKKKSIFVAMYPVLEARISCLWPDTVADVPFVNMIGNCCYKAYENPDIAQAKMKPLANSIAHILSILVMHYNYGLTFTTKAIQLIKYHEHVASAISSTIITMVTEYKLMTVLPKLLKELVDSVSGGEGAGLDKAISTLITDLAENEPDLLIPSVNILLKNLTVEPYAIRNATLVAFAEIILYIHGKQSSATSEEKEMKMKLFELLHNHIRDQNSYVRSKVLQLWVKLAAQRAVPMDVLLPVLQTTKGRLNDKSCFTVKNAILFFTTALKENPYAGKLNIVEIQNELVKEKLELQALSTKLTISLEDAWRLLEGDLILALTNHFNENEDEELTELPSTQSVSVKDVMLIIKSLIQEKHFVDAYNLLKQSEVQFPTSKEIRCNLETVDKVEYYKVTFKKIFMNTNDKSDTLTGINFSDEYEKQQSIVSYNEETYKFTHLITEASKDIEKVLKVKNQIEMVEAIDFFTTAFQFGIADSRRVVRSILTLVHCDVSGIKDAVTNAYKTLYLYSSKPTPKMQAIHVAQRLIKLIKELDMMQKLALGELMSQWMTNNDLNKQFIQVLWEKFAVQDNQNVDNRIAALMLLDLMANHNNSLVASNIPVLIEFGLSDETTNLAIVEYTCSMIGKYGLTKSEGKYIRLYSDNAIFDKAVNCLVANFNKFPSKGYIPMSIAIINMVFKLCCYPEKVTDKILISLYNKMFEMDNNSNLGTNESQENEDRVIYNESLLKRLLHIYSEIIFRKFIYLEKDVLTCLKKSKTTHDNDHNSDSDDEDEKLYRQDNEEAAAEHIVSSTQQICEHLINDSSTLEFHLKELVVKICKNFNSDTVKISIDLLSSATVALAKLMMVSQNFCKQHIQLFITMMTKSKHNAVRQILVLGFGDILMRYPNVVEPWSQHIYSRLKDPSTSVRKNVVIILKHLIQRQMIKARGQMSELCLCLEDSDTSIAEMVQSLLIDLSQQGNSLYNIIPDIISRLVNREEPIEDEVFKRIMKFILKLISKERQSEQIIEKICIRMRETNVESQWRNLAFCLNQLSFNEKSLRKLCDIIPHFKERLMCKEVYNSIVAIFNTANKSVNKPQLKEIANEGLDLIDDLITYKDGSKKKTQAADEDADGNDNEDVFCTPRKPIPSITPRKTRTRNPKSAKKAR</sequence>
<name>A0A8I6RXI5_CIMLE</name>
<keyword evidence="4" id="KW-0158">Chromosome</keyword>
<comment type="similarity">
    <text evidence="3 10">Belongs to the CND1 (condensin subunit 1) family.</text>
</comment>
<proteinExistence type="inferred from homology"/>
<evidence type="ECO:0000313" key="14">
    <source>
        <dbReference type="EnsemblMetazoa" id="XP_014254286.1"/>
    </source>
</evidence>
<feature type="compositionally biased region" description="Basic and acidic residues" evidence="11">
    <location>
        <begin position="920"/>
        <end position="929"/>
    </location>
</feature>
<dbReference type="Pfam" id="PF12717">
    <property type="entry name" value="Cnd1"/>
    <property type="match status" value="1"/>
</dbReference>
<organism evidence="14 15">
    <name type="scientific">Cimex lectularius</name>
    <name type="common">Bed bug</name>
    <name type="synonym">Acanthia lectularia</name>
    <dbReference type="NCBI Taxonomy" id="79782"/>
    <lineage>
        <taxon>Eukaryota</taxon>
        <taxon>Metazoa</taxon>
        <taxon>Ecdysozoa</taxon>
        <taxon>Arthropoda</taxon>
        <taxon>Hexapoda</taxon>
        <taxon>Insecta</taxon>
        <taxon>Pterygota</taxon>
        <taxon>Neoptera</taxon>
        <taxon>Paraneoptera</taxon>
        <taxon>Hemiptera</taxon>
        <taxon>Heteroptera</taxon>
        <taxon>Panheteroptera</taxon>
        <taxon>Cimicomorpha</taxon>
        <taxon>Cimicidae</taxon>
        <taxon>Cimex</taxon>
    </lineage>
</organism>
<evidence type="ECO:0000256" key="11">
    <source>
        <dbReference type="SAM" id="MobiDB-lite"/>
    </source>
</evidence>
<evidence type="ECO:0000256" key="10">
    <source>
        <dbReference type="PIRNR" id="PIRNR017127"/>
    </source>
</evidence>
<evidence type="ECO:0000256" key="2">
    <source>
        <dbReference type="ARBA" id="ARBA00004286"/>
    </source>
</evidence>
<protein>
    <recommendedName>
        <fullName evidence="10">Condensin complex subunit 1</fullName>
    </recommendedName>
</protein>
<evidence type="ECO:0000256" key="8">
    <source>
        <dbReference type="ARBA" id="ARBA00023242"/>
    </source>
</evidence>
<feature type="compositionally biased region" description="Basic residues" evidence="11">
    <location>
        <begin position="1294"/>
        <end position="1308"/>
    </location>
</feature>
<dbReference type="Pfam" id="PF12922">
    <property type="entry name" value="Cnd1_N"/>
    <property type="match status" value="1"/>
</dbReference>
<accession>A0A8I6RXI5</accession>
<evidence type="ECO:0000256" key="9">
    <source>
        <dbReference type="ARBA" id="ARBA00023306"/>
    </source>
</evidence>
<dbReference type="GO" id="GO:0010032">
    <property type="term" value="P:meiotic chromosome condensation"/>
    <property type="evidence" value="ECO:0007669"/>
    <property type="project" value="TreeGrafter"/>
</dbReference>
<dbReference type="InterPro" id="IPR016024">
    <property type="entry name" value="ARM-type_fold"/>
</dbReference>
<dbReference type="SUPFAM" id="SSF48371">
    <property type="entry name" value="ARM repeat"/>
    <property type="match status" value="1"/>
</dbReference>
<dbReference type="GO" id="GO:0000779">
    <property type="term" value="C:condensed chromosome, centromeric region"/>
    <property type="evidence" value="ECO:0007669"/>
    <property type="project" value="TreeGrafter"/>
</dbReference>
<evidence type="ECO:0000259" key="13">
    <source>
        <dbReference type="Pfam" id="PF12922"/>
    </source>
</evidence>
<dbReference type="GO" id="GO:0007076">
    <property type="term" value="P:mitotic chromosome condensation"/>
    <property type="evidence" value="ECO:0007669"/>
    <property type="project" value="InterPro"/>
</dbReference>
<comment type="function">
    <text evidence="10">Regulatory subunit of the condensin complex, a complex required for conversion of interphase chromatin into mitotic-like condense chromosomes. The condensin complex probably introduces positive supercoils into relaxed DNA in the presence of type I topoisomerases and converts nicked DNA into positive knotted forms in the presence of type II topoisomerases.</text>
</comment>
<feature type="domain" description="Condensin complex subunit 1 N-terminal" evidence="13">
    <location>
        <begin position="75"/>
        <end position="241"/>
    </location>
</feature>
<evidence type="ECO:0000256" key="4">
    <source>
        <dbReference type="ARBA" id="ARBA00022454"/>
    </source>
</evidence>
<dbReference type="EnsemblMetazoa" id="XM_014398800.2">
    <property type="protein sequence ID" value="XP_014254286.1"/>
    <property type="gene ID" value="LOC106669370"/>
</dbReference>
<keyword evidence="6 10" id="KW-0498">Mitosis</keyword>
<comment type="subcellular location">
    <subcellularLocation>
        <location evidence="2">Chromosome</location>
    </subcellularLocation>
    <subcellularLocation>
        <location evidence="1">Nucleus</location>
    </subcellularLocation>
</comment>
<dbReference type="Proteomes" id="UP000494040">
    <property type="component" value="Unassembled WGS sequence"/>
</dbReference>
<keyword evidence="9 10" id="KW-0131">Cell cycle</keyword>
<dbReference type="InterPro" id="IPR026971">
    <property type="entry name" value="CND1/NCAPD3"/>
</dbReference>
<dbReference type="InterPro" id="IPR032682">
    <property type="entry name" value="Cnd1_C"/>
</dbReference>
<dbReference type="GO" id="GO:0000796">
    <property type="term" value="C:condensin complex"/>
    <property type="evidence" value="ECO:0007669"/>
    <property type="project" value="TreeGrafter"/>
</dbReference>
<dbReference type="OMA" id="DVIAKLW"/>
<evidence type="ECO:0000256" key="1">
    <source>
        <dbReference type="ARBA" id="ARBA00004123"/>
    </source>
</evidence>
<feature type="compositionally biased region" description="Acidic residues" evidence="11">
    <location>
        <begin position="1268"/>
        <end position="1279"/>
    </location>
</feature>
<dbReference type="GeneID" id="106669370"/>
<dbReference type="Gene3D" id="1.25.10.10">
    <property type="entry name" value="Leucine-rich Repeat Variant"/>
    <property type="match status" value="2"/>
</dbReference>
<dbReference type="RefSeq" id="XP_014254286.1">
    <property type="nucleotide sequence ID" value="XM_014398800.2"/>
</dbReference>